<dbReference type="PANTHER" id="PTHR35807">
    <property type="entry name" value="TRANSCRIPTIONAL REGULATOR REDD-RELATED"/>
    <property type="match status" value="1"/>
</dbReference>
<dbReference type="PROSITE" id="PS51755">
    <property type="entry name" value="OMPR_PHOB"/>
    <property type="match status" value="1"/>
</dbReference>
<feature type="DNA-binding region" description="OmpR/PhoB-type" evidence="5">
    <location>
        <begin position="1"/>
        <end position="90"/>
    </location>
</feature>
<keyword evidence="8" id="KW-1185">Reference proteome</keyword>
<evidence type="ECO:0000313" key="7">
    <source>
        <dbReference type="EMBL" id="TDO42025.1"/>
    </source>
</evidence>
<dbReference type="CDD" id="cd15831">
    <property type="entry name" value="BTAD"/>
    <property type="match status" value="1"/>
</dbReference>
<dbReference type="InterPro" id="IPR027417">
    <property type="entry name" value="P-loop_NTPase"/>
</dbReference>
<organism evidence="7 8">
    <name type="scientific">Paractinoplanes brasiliensis</name>
    <dbReference type="NCBI Taxonomy" id="52695"/>
    <lineage>
        <taxon>Bacteria</taxon>
        <taxon>Bacillati</taxon>
        <taxon>Actinomycetota</taxon>
        <taxon>Actinomycetes</taxon>
        <taxon>Micromonosporales</taxon>
        <taxon>Micromonosporaceae</taxon>
        <taxon>Paractinoplanes</taxon>
    </lineage>
</organism>
<dbReference type="SUPFAM" id="SSF52540">
    <property type="entry name" value="P-loop containing nucleoside triphosphate hydrolases"/>
    <property type="match status" value="1"/>
</dbReference>
<sequence>MEFRVLGPVAVYNEKGLVKLSGCKMNTVLGALVLARGRSVSYETLSSHLWGWSPPTSRQAQIYTYIYKLRKQLGDQVSLVRSHGGYQLNIRDCFFDVTEFENLVGRGQQLLANGDFHAAATKLGAATALWRGRPLANVTDHLGELERPPLEEALVNAEEHRISAELAIGRHAGLIPELNSLVTRHPLREQFRAQLIVALHRSNRQAEALLAYHDGRQLLADQLGVDPGPEMTKAYEAALNGDPAERPVRDETVLVTAQARPTTVLLPPNVDPYIGHEPELQSAESAIVAARQQASRTTPFRFLVTGPIGSGKTAFAVRTAHNCTDLFTDGVVFTEAVNADGQPYPPQEVLTRLLEGLGRDVEPGADLAKLIQLYRSACQDRCILVVLDNVIKEQNVELFVPNGPHSAIIMTSPDHLPCVARKDTVTLGPLPSSDGVRLLAEVGGEDAVMQDLPAARAVVEFCDSLPLALRIAGAKLAARSHWTVSDLAARLANPARRLDELSYGQQTVRRSLMSAVHRLPSAAQALLAEIGGVAVQDFDAQMLSGNSARLSDTEQRLELLADAQIVYSVSMAADGSSRFRITALNRLLAMEMARSTGC</sequence>
<dbReference type="GO" id="GO:0003677">
    <property type="term" value="F:DNA binding"/>
    <property type="evidence" value="ECO:0007669"/>
    <property type="project" value="UniProtKB-UniRule"/>
</dbReference>
<dbReference type="Pfam" id="PF03704">
    <property type="entry name" value="BTAD"/>
    <property type="match status" value="1"/>
</dbReference>
<evidence type="ECO:0000313" key="8">
    <source>
        <dbReference type="Proteomes" id="UP000294901"/>
    </source>
</evidence>
<evidence type="ECO:0000256" key="1">
    <source>
        <dbReference type="ARBA" id="ARBA00005820"/>
    </source>
</evidence>
<comment type="similarity">
    <text evidence="1">Belongs to the AfsR/DnrI/RedD regulatory family.</text>
</comment>
<dbReference type="Gene3D" id="1.10.10.10">
    <property type="entry name" value="Winged helix-like DNA-binding domain superfamily/Winged helix DNA-binding domain"/>
    <property type="match status" value="1"/>
</dbReference>
<keyword evidence="4" id="KW-0804">Transcription</keyword>
<dbReference type="Pfam" id="PF00486">
    <property type="entry name" value="Trans_reg_C"/>
    <property type="match status" value="1"/>
</dbReference>
<accession>A0A4R6K443</accession>
<dbReference type="InterPro" id="IPR036388">
    <property type="entry name" value="WH-like_DNA-bd_sf"/>
</dbReference>
<dbReference type="SUPFAM" id="SSF46894">
    <property type="entry name" value="C-terminal effector domain of the bipartite response regulators"/>
    <property type="match status" value="1"/>
</dbReference>
<name>A0A4R6K443_9ACTN</name>
<protein>
    <submittedName>
        <fullName evidence="7">DNA-binding SARP family transcriptional activator</fullName>
    </submittedName>
</protein>
<dbReference type="SMART" id="SM01043">
    <property type="entry name" value="BTAD"/>
    <property type="match status" value="1"/>
</dbReference>
<proteinExistence type="inferred from homology"/>
<comment type="caution">
    <text evidence="7">The sequence shown here is derived from an EMBL/GenBank/DDBJ whole genome shotgun (WGS) entry which is preliminary data.</text>
</comment>
<dbReference type="Proteomes" id="UP000294901">
    <property type="component" value="Unassembled WGS sequence"/>
</dbReference>
<keyword evidence="2" id="KW-0805">Transcription regulation</keyword>
<dbReference type="Gene3D" id="3.40.50.300">
    <property type="entry name" value="P-loop containing nucleotide triphosphate hydrolases"/>
    <property type="match status" value="1"/>
</dbReference>
<evidence type="ECO:0000259" key="6">
    <source>
        <dbReference type="PROSITE" id="PS51755"/>
    </source>
</evidence>
<evidence type="ECO:0000256" key="3">
    <source>
        <dbReference type="ARBA" id="ARBA00023125"/>
    </source>
</evidence>
<dbReference type="AlphaFoldDB" id="A0A4R6K443"/>
<evidence type="ECO:0000256" key="2">
    <source>
        <dbReference type="ARBA" id="ARBA00023015"/>
    </source>
</evidence>
<evidence type="ECO:0000256" key="5">
    <source>
        <dbReference type="PROSITE-ProRule" id="PRU01091"/>
    </source>
</evidence>
<dbReference type="InterPro" id="IPR001867">
    <property type="entry name" value="OmpR/PhoB-type_DNA-bd"/>
</dbReference>
<feature type="domain" description="OmpR/PhoB-type" evidence="6">
    <location>
        <begin position="1"/>
        <end position="90"/>
    </location>
</feature>
<gene>
    <name evidence="7" type="ORF">C8E87_5787</name>
</gene>
<keyword evidence="3 5" id="KW-0238">DNA-binding</keyword>
<dbReference type="InterPro" id="IPR011990">
    <property type="entry name" value="TPR-like_helical_dom_sf"/>
</dbReference>
<evidence type="ECO:0000256" key="4">
    <source>
        <dbReference type="ARBA" id="ARBA00023163"/>
    </source>
</evidence>
<dbReference type="InterPro" id="IPR016032">
    <property type="entry name" value="Sig_transdc_resp-reg_C-effctor"/>
</dbReference>
<dbReference type="Gene3D" id="1.25.40.10">
    <property type="entry name" value="Tetratricopeptide repeat domain"/>
    <property type="match status" value="1"/>
</dbReference>
<dbReference type="SMART" id="SM00862">
    <property type="entry name" value="Trans_reg_C"/>
    <property type="match status" value="1"/>
</dbReference>
<dbReference type="GO" id="GO:0000160">
    <property type="term" value="P:phosphorelay signal transduction system"/>
    <property type="evidence" value="ECO:0007669"/>
    <property type="project" value="InterPro"/>
</dbReference>
<dbReference type="InterPro" id="IPR051677">
    <property type="entry name" value="AfsR-DnrI-RedD_regulator"/>
</dbReference>
<dbReference type="InterPro" id="IPR005158">
    <property type="entry name" value="BTAD"/>
</dbReference>
<dbReference type="EMBL" id="SNWR01000001">
    <property type="protein sequence ID" value="TDO42025.1"/>
    <property type="molecule type" value="Genomic_DNA"/>
</dbReference>
<dbReference type="GO" id="GO:0006355">
    <property type="term" value="P:regulation of DNA-templated transcription"/>
    <property type="evidence" value="ECO:0007669"/>
    <property type="project" value="InterPro"/>
</dbReference>
<dbReference type="PANTHER" id="PTHR35807:SF1">
    <property type="entry name" value="TRANSCRIPTIONAL REGULATOR REDD"/>
    <property type="match status" value="1"/>
</dbReference>
<reference evidence="7 8" key="1">
    <citation type="submission" date="2019-03" db="EMBL/GenBank/DDBJ databases">
        <title>Sequencing the genomes of 1000 actinobacteria strains.</title>
        <authorList>
            <person name="Klenk H.-P."/>
        </authorList>
    </citation>
    <scope>NUCLEOTIDE SEQUENCE [LARGE SCALE GENOMIC DNA]</scope>
    <source>
        <strain evidence="7 8">DSM 43805</strain>
    </source>
</reference>
<dbReference type="SUPFAM" id="SSF48452">
    <property type="entry name" value="TPR-like"/>
    <property type="match status" value="1"/>
</dbReference>